<accession>A0A9D4C2K2</accession>
<sequence length="119" mass="13351">MLLSMHILTRLYGYAGWTGAALAAYCSKNCLVNTGPDGTDLEKRCSDQGGLMKRMEVSQNGGNQYSQLLGKPFWGSGRRLVMSRSTIKGAQRDRRNKNFEHCQHSITLSFSGEQDMEWL</sequence>
<dbReference type="Proteomes" id="UP000828390">
    <property type="component" value="Unassembled WGS sequence"/>
</dbReference>
<keyword evidence="3" id="KW-1185">Reference proteome</keyword>
<name>A0A9D4C2K2_DREPO</name>
<feature type="chain" id="PRO_5038985892" evidence="1">
    <location>
        <begin position="24"/>
        <end position="119"/>
    </location>
</feature>
<evidence type="ECO:0000256" key="1">
    <source>
        <dbReference type="SAM" id="SignalP"/>
    </source>
</evidence>
<organism evidence="2 3">
    <name type="scientific">Dreissena polymorpha</name>
    <name type="common">Zebra mussel</name>
    <name type="synonym">Mytilus polymorpha</name>
    <dbReference type="NCBI Taxonomy" id="45954"/>
    <lineage>
        <taxon>Eukaryota</taxon>
        <taxon>Metazoa</taxon>
        <taxon>Spiralia</taxon>
        <taxon>Lophotrochozoa</taxon>
        <taxon>Mollusca</taxon>
        <taxon>Bivalvia</taxon>
        <taxon>Autobranchia</taxon>
        <taxon>Heteroconchia</taxon>
        <taxon>Euheterodonta</taxon>
        <taxon>Imparidentia</taxon>
        <taxon>Neoheterodontei</taxon>
        <taxon>Myida</taxon>
        <taxon>Dreissenoidea</taxon>
        <taxon>Dreissenidae</taxon>
        <taxon>Dreissena</taxon>
    </lineage>
</organism>
<reference evidence="2" key="2">
    <citation type="submission" date="2020-11" db="EMBL/GenBank/DDBJ databases">
        <authorList>
            <person name="McCartney M.A."/>
            <person name="Auch B."/>
            <person name="Kono T."/>
            <person name="Mallez S."/>
            <person name="Becker A."/>
            <person name="Gohl D.M."/>
            <person name="Silverstein K.A.T."/>
            <person name="Koren S."/>
            <person name="Bechman K.B."/>
            <person name="Herman A."/>
            <person name="Abrahante J.E."/>
            <person name="Garbe J."/>
        </authorList>
    </citation>
    <scope>NUCLEOTIDE SEQUENCE</scope>
    <source>
        <strain evidence="2">Duluth1</strain>
        <tissue evidence="2">Whole animal</tissue>
    </source>
</reference>
<feature type="signal peptide" evidence="1">
    <location>
        <begin position="1"/>
        <end position="23"/>
    </location>
</feature>
<dbReference type="AlphaFoldDB" id="A0A9D4C2K2"/>
<protein>
    <submittedName>
        <fullName evidence="2">Uncharacterized protein</fullName>
    </submittedName>
</protein>
<comment type="caution">
    <text evidence="2">The sequence shown here is derived from an EMBL/GenBank/DDBJ whole genome shotgun (WGS) entry which is preliminary data.</text>
</comment>
<dbReference type="EMBL" id="JAIWYP010000013">
    <property type="protein sequence ID" value="KAH3716004.1"/>
    <property type="molecule type" value="Genomic_DNA"/>
</dbReference>
<proteinExistence type="predicted"/>
<gene>
    <name evidence="2" type="ORF">DPMN_058720</name>
</gene>
<evidence type="ECO:0000313" key="3">
    <source>
        <dbReference type="Proteomes" id="UP000828390"/>
    </source>
</evidence>
<keyword evidence="1" id="KW-0732">Signal</keyword>
<evidence type="ECO:0000313" key="2">
    <source>
        <dbReference type="EMBL" id="KAH3716004.1"/>
    </source>
</evidence>
<reference evidence="2" key="1">
    <citation type="journal article" date="2019" name="bioRxiv">
        <title>The Genome of the Zebra Mussel, Dreissena polymorpha: A Resource for Invasive Species Research.</title>
        <authorList>
            <person name="McCartney M.A."/>
            <person name="Auch B."/>
            <person name="Kono T."/>
            <person name="Mallez S."/>
            <person name="Zhang Y."/>
            <person name="Obille A."/>
            <person name="Becker A."/>
            <person name="Abrahante J.E."/>
            <person name="Garbe J."/>
            <person name="Badalamenti J.P."/>
            <person name="Herman A."/>
            <person name="Mangelson H."/>
            <person name="Liachko I."/>
            <person name="Sullivan S."/>
            <person name="Sone E.D."/>
            <person name="Koren S."/>
            <person name="Silverstein K.A.T."/>
            <person name="Beckman K.B."/>
            <person name="Gohl D.M."/>
        </authorList>
    </citation>
    <scope>NUCLEOTIDE SEQUENCE</scope>
    <source>
        <strain evidence="2">Duluth1</strain>
        <tissue evidence="2">Whole animal</tissue>
    </source>
</reference>